<evidence type="ECO:0000313" key="3">
    <source>
        <dbReference type="EMBL" id="GAQ65059.1"/>
    </source>
</evidence>
<protein>
    <submittedName>
        <fullName evidence="3">Uncharacterized protein</fullName>
    </submittedName>
</protein>
<keyword evidence="2" id="KW-0472">Membrane</keyword>
<evidence type="ECO:0000313" key="4">
    <source>
        <dbReference type="Proteomes" id="UP000067448"/>
    </source>
</evidence>
<dbReference type="RefSeq" id="WP_059082464.1">
    <property type="nucleotide sequence ID" value="NZ_BCMM01000027.1"/>
</dbReference>
<sequence length="131" mass="13728">MSGNRRALRLLERACAVIAALYATLLALSTNYDALLITYRNGDLTPTIAVFTGACVGWLGLRLARSPRRPPVLCVGGVCAVGLVAVLWWTNHSTADEEQVTPTPSTGGLRSQPSDNTPGTAPLPASPTAGR</sequence>
<gene>
    <name evidence="3" type="ORF">SsS58_05466</name>
</gene>
<accession>A0A100JSW1</accession>
<dbReference type="EMBL" id="BCMM01000027">
    <property type="protein sequence ID" value="GAQ65059.1"/>
    <property type="molecule type" value="Genomic_DNA"/>
</dbReference>
<feature type="region of interest" description="Disordered" evidence="1">
    <location>
        <begin position="96"/>
        <end position="131"/>
    </location>
</feature>
<evidence type="ECO:0000256" key="1">
    <source>
        <dbReference type="SAM" id="MobiDB-lite"/>
    </source>
</evidence>
<keyword evidence="2" id="KW-0812">Transmembrane</keyword>
<name>A0A100JSW1_STRSC</name>
<feature type="transmembrane region" description="Helical" evidence="2">
    <location>
        <begin position="45"/>
        <end position="64"/>
    </location>
</feature>
<reference evidence="4" key="3">
    <citation type="submission" date="2016-02" db="EMBL/GenBank/DDBJ databases">
        <title>Draft genome of pathogenic Streptomyces sp. in Japan.</title>
        <authorList>
            <person name="Tomihama T."/>
            <person name="Ikenaga M."/>
            <person name="Sakai M."/>
            <person name="Okubo T."/>
            <person name="Ikeda S."/>
        </authorList>
    </citation>
    <scope>NUCLEOTIDE SEQUENCE [LARGE SCALE GENOMIC DNA]</scope>
    <source>
        <strain evidence="4">S58</strain>
    </source>
</reference>
<organism evidence="3 4">
    <name type="scientific">Streptomyces scabiei</name>
    <dbReference type="NCBI Taxonomy" id="1930"/>
    <lineage>
        <taxon>Bacteria</taxon>
        <taxon>Bacillati</taxon>
        <taxon>Actinomycetota</taxon>
        <taxon>Actinomycetes</taxon>
        <taxon>Kitasatosporales</taxon>
        <taxon>Streptomycetaceae</taxon>
        <taxon>Streptomyces</taxon>
    </lineage>
</organism>
<dbReference type="Proteomes" id="UP000067448">
    <property type="component" value="Unassembled WGS sequence"/>
</dbReference>
<dbReference type="AlphaFoldDB" id="A0A100JSW1"/>
<dbReference type="OrthoDB" id="4313413at2"/>
<feature type="compositionally biased region" description="Polar residues" evidence="1">
    <location>
        <begin position="100"/>
        <end position="119"/>
    </location>
</feature>
<feature type="transmembrane region" description="Helical" evidence="2">
    <location>
        <begin position="71"/>
        <end position="89"/>
    </location>
</feature>
<keyword evidence="2" id="KW-1133">Transmembrane helix</keyword>
<proteinExistence type="predicted"/>
<comment type="caution">
    <text evidence="3">The sequence shown here is derived from an EMBL/GenBank/DDBJ whole genome shotgun (WGS) entry which is preliminary data.</text>
</comment>
<reference evidence="3 4" key="2">
    <citation type="journal article" date="2016" name="Genome Announc.">
        <title>Draft Genome Sequences of Streptomyces scabiei S58, Streptomyces turgidiscabies T45, and Streptomyces acidiscabies a10, the Pathogens of Potato Common Scab, Isolated in Japan.</title>
        <authorList>
            <person name="Tomihama T."/>
            <person name="Nishi Y."/>
            <person name="Sakai M."/>
            <person name="Ikenaga M."/>
            <person name="Okubo T."/>
            <person name="Ikeda S."/>
        </authorList>
    </citation>
    <scope>NUCLEOTIDE SEQUENCE [LARGE SCALE GENOMIC DNA]</scope>
    <source>
        <strain evidence="3 4">S58</strain>
    </source>
</reference>
<evidence type="ECO:0000256" key="2">
    <source>
        <dbReference type="SAM" id="Phobius"/>
    </source>
</evidence>
<reference evidence="4" key="1">
    <citation type="submission" date="2015-11" db="EMBL/GenBank/DDBJ databases">
        <authorList>
            <consortium name="Cross-ministerial Strategic Innovation Promotion Program (SIP) consortium"/>
            <person name="Tomihama T."/>
            <person name="Ikenaga M."/>
            <person name="Sakai M."/>
            <person name="Okubo T."/>
            <person name="Ikeda S."/>
        </authorList>
    </citation>
    <scope>NUCLEOTIDE SEQUENCE [LARGE SCALE GENOMIC DNA]</scope>
    <source>
        <strain evidence="4">S58</strain>
    </source>
</reference>